<evidence type="ECO:0000256" key="2">
    <source>
        <dbReference type="SAM" id="Phobius"/>
    </source>
</evidence>
<evidence type="ECO:0000256" key="3">
    <source>
        <dbReference type="SAM" id="SignalP"/>
    </source>
</evidence>
<keyword evidence="2" id="KW-0812">Transmembrane</keyword>
<gene>
    <name evidence="4" type="ORF">GQ43DRAFT_475574</name>
</gene>
<protein>
    <submittedName>
        <fullName evidence="4">Uncharacterized protein</fullName>
    </submittedName>
</protein>
<sequence length="234" mass="25695">MIHLALCLFALPTGLALPPLNAVKVESPAACLSCNNPTPTNNAFATVLPLDFSFTLTSAPTPSAAAISKFPVFSLDRTALFSSPSFPFSLSPTTTPTPSPLNASHHGTSSEAKIGIGISLGLVLFLLTCLGIWDVFYIRRRRKQQRMRAENMNLEMRREGAREGLERHPGGIVEEEKIVLESRVEVIFEDVEEEGHEEEGYERGREDGLEDGLDERGRGRSVRGRNGMSLGRRM</sequence>
<dbReference type="EMBL" id="ML994253">
    <property type="protein sequence ID" value="KAF2197298.1"/>
    <property type="molecule type" value="Genomic_DNA"/>
</dbReference>
<feature type="chain" id="PRO_5040421908" evidence="3">
    <location>
        <begin position="17"/>
        <end position="234"/>
    </location>
</feature>
<feature type="region of interest" description="Disordered" evidence="1">
    <location>
        <begin position="192"/>
        <end position="234"/>
    </location>
</feature>
<organism evidence="4 5">
    <name type="scientific">Delitschia confertaspora ATCC 74209</name>
    <dbReference type="NCBI Taxonomy" id="1513339"/>
    <lineage>
        <taxon>Eukaryota</taxon>
        <taxon>Fungi</taxon>
        <taxon>Dikarya</taxon>
        <taxon>Ascomycota</taxon>
        <taxon>Pezizomycotina</taxon>
        <taxon>Dothideomycetes</taxon>
        <taxon>Pleosporomycetidae</taxon>
        <taxon>Pleosporales</taxon>
        <taxon>Delitschiaceae</taxon>
        <taxon>Delitschia</taxon>
    </lineage>
</organism>
<evidence type="ECO:0000313" key="4">
    <source>
        <dbReference type="EMBL" id="KAF2197298.1"/>
    </source>
</evidence>
<feature type="signal peptide" evidence="3">
    <location>
        <begin position="1"/>
        <end position="16"/>
    </location>
</feature>
<evidence type="ECO:0000313" key="5">
    <source>
        <dbReference type="Proteomes" id="UP000799536"/>
    </source>
</evidence>
<accession>A0A9P4JDE3</accession>
<proteinExistence type="predicted"/>
<dbReference type="AlphaFoldDB" id="A0A9P4JDE3"/>
<evidence type="ECO:0000256" key="1">
    <source>
        <dbReference type="SAM" id="MobiDB-lite"/>
    </source>
</evidence>
<keyword evidence="3" id="KW-0732">Signal</keyword>
<reference evidence="4" key="1">
    <citation type="journal article" date="2020" name="Stud. Mycol.">
        <title>101 Dothideomycetes genomes: a test case for predicting lifestyles and emergence of pathogens.</title>
        <authorList>
            <person name="Haridas S."/>
            <person name="Albert R."/>
            <person name="Binder M."/>
            <person name="Bloem J."/>
            <person name="Labutti K."/>
            <person name="Salamov A."/>
            <person name="Andreopoulos B."/>
            <person name="Baker S."/>
            <person name="Barry K."/>
            <person name="Bills G."/>
            <person name="Bluhm B."/>
            <person name="Cannon C."/>
            <person name="Castanera R."/>
            <person name="Culley D."/>
            <person name="Daum C."/>
            <person name="Ezra D."/>
            <person name="Gonzalez J."/>
            <person name="Henrissat B."/>
            <person name="Kuo A."/>
            <person name="Liang C."/>
            <person name="Lipzen A."/>
            <person name="Lutzoni F."/>
            <person name="Magnuson J."/>
            <person name="Mondo S."/>
            <person name="Nolan M."/>
            <person name="Ohm R."/>
            <person name="Pangilinan J."/>
            <person name="Park H.-J."/>
            <person name="Ramirez L."/>
            <person name="Alfaro M."/>
            <person name="Sun H."/>
            <person name="Tritt A."/>
            <person name="Yoshinaga Y."/>
            <person name="Zwiers L.-H."/>
            <person name="Turgeon B."/>
            <person name="Goodwin S."/>
            <person name="Spatafora J."/>
            <person name="Crous P."/>
            <person name="Grigoriev I."/>
        </authorList>
    </citation>
    <scope>NUCLEOTIDE SEQUENCE</scope>
    <source>
        <strain evidence="4">ATCC 74209</strain>
    </source>
</reference>
<name>A0A9P4JDE3_9PLEO</name>
<feature type="transmembrane region" description="Helical" evidence="2">
    <location>
        <begin position="114"/>
        <end position="138"/>
    </location>
</feature>
<keyword evidence="5" id="KW-1185">Reference proteome</keyword>
<keyword evidence="2" id="KW-0472">Membrane</keyword>
<keyword evidence="2" id="KW-1133">Transmembrane helix</keyword>
<dbReference type="Proteomes" id="UP000799536">
    <property type="component" value="Unassembled WGS sequence"/>
</dbReference>
<comment type="caution">
    <text evidence="4">The sequence shown here is derived from an EMBL/GenBank/DDBJ whole genome shotgun (WGS) entry which is preliminary data.</text>
</comment>